<feature type="domain" description="Acyltransferase 3" evidence="2">
    <location>
        <begin position="10"/>
        <end position="347"/>
    </location>
</feature>
<keyword evidence="4" id="KW-1185">Reference proteome</keyword>
<proteinExistence type="predicted"/>
<feature type="transmembrane region" description="Helical" evidence="1">
    <location>
        <begin position="308"/>
        <end position="325"/>
    </location>
</feature>
<feature type="transmembrane region" description="Helical" evidence="1">
    <location>
        <begin position="170"/>
        <end position="189"/>
    </location>
</feature>
<gene>
    <name evidence="3" type="ORF">HNQ52_001343</name>
</gene>
<dbReference type="GO" id="GO:0000271">
    <property type="term" value="P:polysaccharide biosynthetic process"/>
    <property type="evidence" value="ECO:0007669"/>
    <property type="project" value="TreeGrafter"/>
</dbReference>
<dbReference type="GO" id="GO:0016020">
    <property type="term" value="C:membrane"/>
    <property type="evidence" value="ECO:0007669"/>
    <property type="project" value="TreeGrafter"/>
</dbReference>
<dbReference type="InterPro" id="IPR050879">
    <property type="entry name" value="Acyltransferase_3"/>
</dbReference>
<dbReference type="RefSeq" id="WP_183960335.1">
    <property type="nucleotide sequence ID" value="NZ_JACHHP010000002.1"/>
</dbReference>
<protein>
    <submittedName>
        <fullName evidence="3">Peptidoglycan/LPS O-acetylase OafA/YrhL</fullName>
    </submittedName>
</protein>
<dbReference type="InterPro" id="IPR002656">
    <property type="entry name" value="Acyl_transf_3_dom"/>
</dbReference>
<feature type="transmembrane region" description="Helical" evidence="1">
    <location>
        <begin position="201"/>
        <end position="223"/>
    </location>
</feature>
<dbReference type="Proteomes" id="UP000521199">
    <property type="component" value="Unassembled WGS sequence"/>
</dbReference>
<evidence type="ECO:0000256" key="1">
    <source>
        <dbReference type="SAM" id="Phobius"/>
    </source>
</evidence>
<feature type="transmembrane region" description="Helical" evidence="1">
    <location>
        <begin position="331"/>
        <end position="351"/>
    </location>
</feature>
<dbReference type="PANTHER" id="PTHR23028">
    <property type="entry name" value="ACETYLTRANSFERASE"/>
    <property type="match status" value="1"/>
</dbReference>
<organism evidence="3 4">
    <name type="scientific">Chiayiivirga flava</name>
    <dbReference type="NCBI Taxonomy" id="659595"/>
    <lineage>
        <taxon>Bacteria</taxon>
        <taxon>Pseudomonadati</taxon>
        <taxon>Pseudomonadota</taxon>
        <taxon>Gammaproteobacteria</taxon>
        <taxon>Lysobacterales</taxon>
        <taxon>Lysobacteraceae</taxon>
        <taxon>Chiayiivirga</taxon>
    </lineage>
</organism>
<feature type="transmembrane region" description="Helical" evidence="1">
    <location>
        <begin position="49"/>
        <end position="70"/>
    </location>
</feature>
<dbReference type="Pfam" id="PF01757">
    <property type="entry name" value="Acyl_transf_3"/>
    <property type="match status" value="1"/>
</dbReference>
<feature type="transmembrane region" description="Helical" evidence="1">
    <location>
        <begin position="91"/>
        <end position="111"/>
    </location>
</feature>
<comment type="caution">
    <text evidence="3">The sequence shown here is derived from an EMBL/GenBank/DDBJ whole genome shotgun (WGS) entry which is preliminary data.</text>
</comment>
<evidence type="ECO:0000259" key="2">
    <source>
        <dbReference type="Pfam" id="PF01757"/>
    </source>
</evidence>
<evidence type="ECO:0000313" key="3">
    <source>
        <dbReference type="EMBL" id="MBB5207814.1"/>
    </source>
</evidence>
<accession>A0A7W8D4K9</accession>
<dbReference type="PANTHER" id="PTHR23028:SF131">
    <property type="entry name" value="BLR2367 PROTEIN"/>
    <property type="match status" value="1"/>
</dbReference>
<feature type="transmembrane region" description="Helical" evidence="1">
    <location>
        <begin position="265"/>
        <end position="287"/>
    </location>
</feature>
<evidence type="ECO:0000313" key="4">
    <source>
        <dbReference type="Proteomes" id="UP000521199"/>
    </source>
</evidence>
<keyword evidence="1" id="KW-0812">Transmembrane</keyword>
<keyword evidence="1" id="KW-0472">Membrane</keyword>
<keyword evidence="1" id="KW-1133">Transmembrane helix</keyword>
<dbReference type="GO" id="GO:0016747">
    <property type="term" value="F:acyltransferase activity, transferring groups other than amino-acyl groups"/>
    <property type="evidence" value="ECO:0007669"/>
    <property type="project" value="InterPro"/>
</dbReference>
<dbReference type="EMBL" id="JACHHP010000002">
    <property type="protein sequence ID" value="MBB5207814.1"/>
    <property type="molecule type" value="Genomic_DNA"/>
</dbReference>
<dbReference type="AlphaFoldDB" id="A0A7W8D4K9"/>
<sequence>MSATPPSHYPGLDPLRLAAALVVLGFHAIETADWSAGLAAHGAWGLLRAGWVGVDVFFVISGLVIGSSALRGVERGGAWRGDYWRRRLARIVPLYLVTCIVFLVAIDASAVTGPDGWTQALSHLFFVHNLFPHTLATINPPSWSLANEMQFYLLAMLAAPWLVRLRPITLAVGSIVLALVWRVGAWQVLRAQGIDDVGLFNWATLIAPGMLDSFGLGVALAIARRRGAPPPQGARRAWLVAGGVAMLLLPALWTEPMVRGRLWDTPAIALGLHTWAAIGATCLVWALHAATPAPRWRAAWLRAGELSYGVYLWHAIVLFALLAHTPWRGPALLAALLPPTLLLAWLGWVLVERPILRRAGAAQSIGSSSVKTV</sequence>
<reference evidence="3 4" key="1">
    <citation type="submission" date="2020-08" db="EMBL/GenBank/DDBJ databases">
        <title>Genomic Encyclopedia of Type Strains, Phase IV (KMG-IV): sequencing the most valuable type-strain genomes for metagenomic binning, comparative biology and taxonomic classification.</title>
        <authorList>
            <person name="Goeker M."/>
        </authorList>
    </citation>
    <scope>NUCLEOTIDE SEQUENCE [LARGE SCALE GENOMIC DNA]</scope>
    <source>
        <strain evidence="3 4">DSM 24163</strain>
    </source>
</reference>
<feature type="transmembrane region" description="Helical" evidence="1">
    <location>
        <begin position="235"/>
        <end position="253"/>
    </location>
</feature>
<name>A0A7W8D4K9_9GAMM</name>